<dbReference type="Proteomes" id="UP001324427">
    <property type="component" value="Unassembled WGS sequence"/>
</dbReference>
<dbReference type="EMBL" id="JAVFHQ010000038">
    <property type="protein sequence ID" value="KAK4542833.1"/>
    <property type="molecule type" value="Genomic_DNA"/>
</dbReference>
<evidence type="ECO:0000313" key="2">
    <source>
        <dbReference type="EMBL" id="KAK4542833.1"/>
    </source>
</evidence>
<protein>
    <submittedName>
        <fullName evidence="2">Uncharacterized protein</fullName>
    </submittedName>
</protein>
<name>A0AAV9JDF1_9PEZI</name>
<feature type="region of interest" description="Disordered" evidence="1">
    <location>
        <begin position="1"/>
        <end position="28"/>
    </location>
</feature>
<sequence>MAVMLKSGEQAGRSGTGTVAPPSGLDTVHLEPRLYPCEEWGGRLSGIEAKEELNPAVIGVRGLQFSSLKSPH</sequence>
<gene>
    <name evidence="2" type="ORF">LTR36_006209</name>
</gene>
<dbReference type="AlphaFoldDB" id="A0AAV9JDF1"/>
<reference evidence="2 3" key="1">
    <citation type="submission" date="2021-11" db="EMBL/GenBank/DDBJ databases">
        <title>Black yeast isolated from Biological Soil Crust.</title>
        <authorList>
            <person name="Kurbessoian T."/>
        </authorList>
    </citation>
    <scope>NUCLEOTIDE SEQUENCE [LARGE SCALE GENOMIC DNA]</scope>
    <source>
        <strain evidence="2 3">CCFEE 5522</strain>
    </source>
</reference>
<proteinExistence type="predicted"/>
<keyword evidence="3" id="KW-1185">Reference proteome</keyword>
<organism evidence="2 3">
    <name type="scientific">Oleoguttula mirabilis</name>
    <dbReference type="NCBI Taxonomy" id="1507867"/>
    <lineage>
        <taxon>Eukaryota</taxon>
        <taxon>Fungi</taxon>
        <taxon>Dikarya</taxon>
        <taxon>Ascomycota</taxon>
        <taxon>Pezizomycotina</taxon>
        <taxon>Dothideomycetes</taxon>
        <taxon>Dothideomycetidae</taxon>
        <taxon>Mycosphaerellales</taxon>
        <taxon>Teratosphaeriaceae</taxon>
        <taxon>Oleoguttula</taxon>
    </lineage>
</organism>
<evidence type="ECO:0000256" key="1">
    <source>
        <dbReference type="SAM" id="MobiDB-lite"/>
    </source>
</evidence>
<comment type="caution">
    <text evidence="2">The sequence shown here is derived from an EMBL/GenBank/DDBJ whole genome shotgun (WGS) entry which is preliminary data.</text>
</comment>
<accession>A0AAV9JDF1</accession>
<evidence type="ECO:0000313" key="3">
    <source>
        <dbReference type="Proteomes" id="UP001324427"/>
    </source>
</evidence>